<dbReference type="AlphaFoldDB" id="A0A3N4LUL0"/>
<name>A0A3N4LUL0_9PEZI</name>
<organism evidence="2 3">
    <name type="scientific">Terfezia boudieri ATCC MYA-4762</name>
    <dbReference type="NCBI Taxonomy" id="1051890"/>
    <lineage>
        <taxon>Eukaryota</taxon>
        <taxon>Fungi</taxon>
        <taxon>Dikarya</taxon>
        <taxon>Ascomycota</taxon>
        <taxon>Pezizomycotina</taxon>
        <taxon>Pezizomycetes</taxon>
        <taxon>Pezizales</taxon>
        <taxon>Pezizaceae</taxon>
        <taxon>Terfezia</taxon>
    </lineage>
</organism>
<reference evidence="2 3" key="1">
    <citation type="journal article" date="2018" name="Nat. Ecol. Evol.">
        <title>Pezizomycetes genomes reveal the molecular basis of ectomycorrhizal truffle lifestyle.</title>
        <authorList>
            <person name="Murat C."/>
            <person name="Payen T."/>
            <person name="Noel B."/>
            <person name="Kuo A."/>
            <person name="Morin E."/>
            <person name="Chen J."/>
            <person name="Kohler A."/>
            <person name="Krizsan K."/>
            <person name="Balestrini R."/>
            <person name="Da Silva C."/>
            <person name="Montanini B."/>
            <person name="Hainaut M."/>
            <person name="Levati E."/>
            <person name="Barry K.W."/>
            <person name="Belfiori B."/>
            <person name="Cichocki N."/>
            <person name="Clum A."/>
            <person name="Dockter R.B."/>
            <person name="Fauchery L."/>
            <person name="Guy J."/>
            <person name="Iotti M."/>
            <person name="Le Tacon F."/>
            <person name="Lindquist E.A."/>
            <person name="Lipzen A."/>
            <person name="Malagnac F."/>
            <person name="Mello A."/>
            <person name="Molinier V."/>
            <person name="Miyauchi S."/>
            <person name="Poulain J."/>
            <person name="Riccioni C."/>
            <person name="Rubini A."/>
            <person name="Sitrit Y."/>
            <person name="Splivallo R."/>
            <person name="Traeger S."/>
            <person name="Wang M."/>
            <person name="Zifcakova L."/>
            <person name="Wipf D."/>
            <person name="Zambonelli A."/>
            <person name="Paolocci F."/>
            <person name="Nowrousian M."/>
            <person name="Ottonello S."/>
            <person name="Baldrian P."/>
            <person name="Spatafora J.W."/>
            <person name="Henrissat B."/>
            <person name="Nagy L.G."/>
            <person name="Aury J.M."/>
            <person name="Wincker P."/>
            <person name="Grigoriev I.V."/>
            <person name="Bonfante P."/>
            <person name="Martin F.M."/>
        </authorList>
    </citation>
    <scope>NUCLEOTIDE SEQUENCE [LARGE SCALE GENOMIC DNA]</scope>
    <source>
        <strain evidence="2 3">ATCC MYA-4762</strain>
    </source>
</reference>
<feature type="transmembrane region" description="Helical" evidence="1">
    <location>
        <begin position="194"/>
        <end position="217"/>
    </location>
</feature>
<dbReference type="Proteomes" id="UP000267821">
    <property type="component" value="Unassembled WGS sequence"/>
</dbReference>
<protein>
    <submittedName>
        <fullName evidence="2">Uncharacterized protein</fullName>
    </submittedName>
</protein>
<evidence type="ECO:0000256" key="1">
    <source>
        <dbReference type="SAM" id="Phobius"/>
    </source>
</evidence>
<dbReference type="InParanoid" id="A0A3N4LUL0"/>
<accession>A0A3N4LUL0</accession>
<evidence type="ECO:0000313" key="3">
    <source>
        <dbReference type="Proteomes" id="UP000267821"/>
    </source>
</evidence>
<evidence type="ECO:0000313" key="2">
    <source>
        <dbReference type="EMBL" id="RPB26604.1"/>
    </source>
</evidence>
<keyword evidence="1" id="KW-0812">Transmembrane</keyword>
<gene>
    <name evidence="2" type="ORF">L211DRAFT_866468</name>
</gene>
<proteinExistence type="predicted"/>
<sequence>MEGSAVSRCPLGSPLQLEHQNLQEHYVGEKRSDITVETSDITTKTSTDDESTSALQARQQPTRRTCLKRFGPCAVALFVIILLLISLPVLAISLIWFQEDFSPRTMLIRGNAVPQFAATATGVLRVGILLLSGICTPIIASLVLRDRQGGVPLRFTTGFSLLRFSRSDPIFLVSEFISAMKYTKPAVRRRFLKYFLLAVVLFITTILFQFSGTLLLMDMQPRYVPDTAALEHIPMWSQNFNDQAADTANVWYTRPLNIIPFAQDKPDTAPNMQDGWDTGKTMRGFLPFDSMLAGNSIQNLQGPLPVFDAQYACFRPTSFSASLSRGTYSGHTSFYLAGSTVADAAQGGSVPQSWGSRVESTFICTFPTRGTGNDVKPEDTPIGLCEATLKPGTSGNDPSKVYLVLKVDGTLPEWESYYSSMSNSTENASIDMHMLPNTGWMELSNFEGGNIRLAATICYTKHSLQLPPHSTIKREAPLDQPAPQIAWDSIRGRYNTDNIREFFTSDPPPYTLSLDTSASATATEKFDWLIKSLSLQGSAIFCISCDYSSENAIKVDNLKSTLTQDTLRVTENPALMLQTLFTILFQESYSQSTPMYDSLEELTVTRFVTRQSPEGCTGYTIVVGVLIFYVFVVGGLMLAFVSWTMDSLWGDAWSAVIHTIPPQEQEKFCDKTLESSG</sequence>
<keyword evidence="1" id="KW-0472">Membrane</keyword>
<dbReference type="EMBL" id="ML121534">
    <property type="protein sequence ID" value="RPB26604.1"/>
    <property type="molecule type" value="Genomic_DNA"/>
</dbReference>
<keyword evidence="1" id="KW-1133">Transmembrane helix</keyword>
<feature type="transmembrane region" description="Helical" evidence="1">
    <location>
        <begin position="73"/>
        <end position="97"/>
    </location>
</feature>
<keyword evidence="3" id="KW-1185">Reference proteome</keyword>
<feature type="transmembrane region" description="Helical" evidence="1">
    <location>
        <begin position="619"/>
        <end position="641"/>
    </location>
</feature>
<feature type="transmembrane region" description="Helical" evidence="1">
    <location>
        <begin position="117"/>
        <end position="144"/>
    </location>
</feature>
<dbReference type="OrthoDB" id="5428040at2759"/>